<sequence>MSVLMRFALMVVFLGSLGAAEKPNVLFLFADDLTWKGVHALGTEDIDTPNLDRLAARGTTFTHAYNPGGWHGAICVASRTMLMTGKQLWKARDAEPRLNQDYVAAGKLWPQRLAAQGYRTCFSGKWHVQANHKKVFGEIRHFRAGGMAADGKNAYFRPIEGQPDTWSPSDPKEGGFWTGGKHWSEVVADDFAGFVGEKDERPWFMYLAFNAPHDPRQAPAEVLDRYPLSRVKVPANFLPLYPHREAMGAAKGLRDENLAPFPRTTFAVQTHRREYYAAITHLDAQIGRILDTLEKSPAAANTYVFFTADHGLSCGEHGLMGKQNLYDASVRVPFLVTGPGVPAGKKIDAPVYLQDAMPTVLKLAGAPVEAEIDFQDLRPHWEGTGTPRDAAIGAYMNLQRMIERDGKKLILYPKAKVARVFDLKADPDEMRDLIDTPEGKALAVLLFQRLLEIQRESGDLLDLTKDFPELAAAGNSNKSR</sequence>
<dbReference type="InterPro" id="IPR050738">
    <property type="entry name" value="Sulfatase"/>
</dbReference>
<comment type="cofactor">
    <cofactor evidence="1">
        <name>Ca(2+)</name>
        <dbReference type="ChEBI" id="CHEBI:29108"/>
    </cofactor>
</comment>
<keyword evidence="5" id="KW-0378">Hydrolase</keyword>
<dbReference type="InterPro" id="IPR017850">
    <property type="entry name" value="Alkaline_phosphatase_core_sf"/>
</dbReference>
<dbReference type="InterPro" id="IPR024607">
    <property type="entry name" value="Sulfatase_CS"/>
</dbReference>
<reference evidence="8 9" key="1">
    <citation type="submission" date="2022-10" db="EMBL/GenBank/DDBJ databases">
        <title>Luteolibacter arcticus strain CCTCC AB 2014275, whole genome shotgun sequencing project.</title>
        <authorList>
            <person name="Zhao G."/>
            <person name="Shen L."/>
        </authorList>
    </citation>
    <scope>NUCLEOTIDE SEQUENCE [LARGE SCALE GENOMIC DNA]</scope>
    <source>
        <strain evidence="8 9">CCTCC AB 2014275</strain>
    </source>
</reference>
<evidence type="ECO:0000259" key="7">
    <source>
        <dbReference type="Pfam" id="PF00884"/>
    </source>
</evidence>
<comment type="similarity">
    <text evidence="2">Belongs to the sulfatase family.</text>
</comment>
<keyword evidence="4" id="KW-0732">Signal</keyword>
<evidence type="ECO:0000256" key="3">
    <source>
        <dbReference type="ARBA" id="ARBA00022723"/>
    </source>
</evidence>
<organism evidence="8 9">
    <name type="scientific">Luteolibacter arcticus</name>
    <dbReference type="NCBI Taxonomy" id="1581411"/>
    <lineage>
        <taxon>Bacteria</taxon>
        <taxon>Pseudomonadati</taxon>
        <taxon>Verrucomicrobiota</taxon>
        <taxon>Verrucomicrobiia</taxon>
        <taxon>Verrucomicrobiales</taxon>
        <taxon>Verrucomicrobiaceae</taxon>
        <taxon>Luteolibacter</taxon>
    </lineage>
</organism>
<evidence type="ECO:0000256" key="2">
    <source>
        <dbReference type="ARBA" id="ARBA00008779"/>
    </source>
</evidence>
<proteinExistence type="inferred from homology"/>
<name>A0ABT3GLT2_9BACT</name>
<keyword evidence="9" id="KW-1185">Reference proteome</keyword>
<dbReference type="PANTHER" id="PTHR42693">
    <property type="entry name" value="ARYLSULFATASE FAMILY MEMBER"/>
    <property type="match status" value="1"/>
</dbReference>
<dbReference type="Gene3D" id="3.40.720.10">
    <property type="entry name" value="Alkaline Phosphatase, subunit A"/>
    <property type="match status" value="1"/>
</dbReference>
<protein>
    <submittedName>
        <fullName evidence="8">Sulfatase-like hydrolase/transferase</fullName>
    </submittedName>
</protein>
<accession>A0ABT3GLT2</accession>
<evidence type="ECO:0000256" key="6">
    <source>
        <dbReference type="ARBA" id="ARBA00022837"/>
    </source>
</evidence>
<dbReference type="PROSITE" id="PS00149">
    <property type="entry name" value="SULFATASE_2"/>
    <property type="match status" value="1"/>
</dbReference>
<evidence type="ECO:0000256" key="4">
    <source>
        <dbReference type="ARBA" id="ARBA00022729"/>
    </source>
</evidence>
<gene>
    <name evidence="8" type="ORF">OKA05_18100</name>
</gene>
<dbReference type="InterPro" id="IPR000917">
    <property type="entry name" value="Sulfatase_N"/>
</dbReference>
<comment type="caution">
    <text evidence="8">The sequence shown here is derived from an EMBL/GenBank/DDBJ whole genome shotgun (WGS) entry which is preliminary data.</text>
</comment>
<feature type="domain" description="Sulfatase N-terminal" evidence="7">
    <location>
        <begin position="23"/>
        <end position="366"/>
    </location>
</feature>
<dbReference type="RefSeq" id="WP_264488591.1">
    <property type="nucleotide sequence ID" value="NZ_JAPDDT010000008.1"/>
</dbReference>
<evidence type="ECO:0000313" key="9">
    <source>
        <dbReference type="Proteomes" id="UP001320876"/>
    </source>
</evidence>
<evidence type="ECO:0000313" key="8">
    <source>
        <dbReference type="EMBL" id="MCW1924484.1"/>
    </source>
</evidence>
<dbReference type="Proteomes" id="UP001320876">
    <property type="component" value="Unassembled WGS sequence"/>
</dbReference>
<evidence type="ECO:0000256" key="5">
    <source>
        <dbReference type="ARBA" id="ARBA00022801"/>
    </source>
</evidence>
<evidence type="ECO:0000256" key="1">
    <source>
        <dbReference type="ARBA" id="ARBA00001913"/>
    </source>
</evidence>
<dbReference type="PANTHER" id="PTHR42693:SF42">
    <property type="entry name" value="ARYLSULFATASE G"/>
    <property type="match status" value="1"/>
</dbReference>
<keyword evidence="3" id="KW-0479">Metal-binding</keyword>
<keyword evidence="6" id="KW-0106">Calcium</keyword>
<dbReference type="CDD" id="cd16155">
    <property type="entry name" value="sulfatase_like"/>
    <property type="match status" value="1"/>
</dbReference>
<dbReference type="SUPFAM" id="SSF53649">
    <property type="entry name" value="Alkaline phosphatase-like"/>
    <property type="match status" value="1"/>
</dbReference>
<dbReference type="EMBL" id="JAPDDT010000008">
    <property type="protein sequence ID" value="MCW1924484.1"/>
    <property type="molecule type" value="Genomic_DNA"/>
</dbReference>
<dbReference type="Pfam" id="PF00884">
    <property type="entry name" value="Sulfatase"/>
    <property type="match status" value="1"/>
</dbReference>